<name>G7Y492_CLOSI</name>
<gene>
    <name evidence="1" type="ORF">CLF_100790</name>
</gene>
<feature type="non-terminal residue" evidence="1">
    <location>
        <position position="68"/>
    </location>
</feature>
<dbReference type="AlphaFoldDB" id="G7Y492"/>
<accession>G7Y492</accession>
<evidence type="ECO:0000313" key="1">
    <source>
        <dbReference type="EMBL" id="GAA47778.1"/>
    </source>
</evidence>
<reference key="2">
    <citation type="submission" date="2011-10" db="EMBL/GenBank/DDBJ databases">
        <title>The genome and transcriptome sequence of Clonorchis sinensis provide insights into the carcinogenic liver fluke.</title>
        <authorList>
            <person name="Wang X."/>
            <person name="Huang Y."/>
            <person name="Chen W."/>
            <person name="Liu H."/>
            <person name="Guo L."/>
            <person name="Chen Y."/>
            <person name="Luo F."/>
            <person name="Zhou W."/>
            <person name="Sun J."/>
            <person name="Mao Q."/>
            <person name="Liang P."/>
            <person name="Zhou C."/>
            <person name="Tian Y."/>
            <person name="Men J."/>
            <person name="Lv X."/>
            <person name="Huang L."/>
            <person name="Zhou J."/>
            <person name="Hu Y."/>
            <person name="Li R."/>
            <person name="Zhang F."/>
            <person name="Lei H."/>
            <person name="Li X."/>
            <person name="Hu X."/>
            <person name="Liang C."/>
            <person name="Xu J."/>
            <person name="Wu Z."/>
            <person name="Yu X."/>
        </authorList>
    </citation>
    <scope>NUCLEOTIDE SEQUENCE</scope>
    <source>
        <strain>Henan</strain>
    </source>
</reference>
<sequence length="68" mass="8093">MAKRRRSADVSYHVEQKLTAMLCESVWCSKSSDGYIYRRRMRSGNEEKKLTLVWFLSVRVRLRAPVTR</sequence>
<organism evidence="1 2">
    <name type="scientific">Clonorchis sinensis</name>
    <name type="common">Chinese liver fluke</name>
    <dbReference type="NCBI Taxonomy" id="79923"/>
    <lineage>
        <taxon>Eukaryota</taxon>
        <taxon>Metazoa</taxon>
        <taxon>Spiralia</taxon>
        <taxon>Lophotrochozoa</taxon>
        <taxon>Platyhelminthes</taxon>
        <taxon>Trematoda</taxon>
        <taxon>Digenea</taxon>
        <taxon>Opisthorchiida</taxon>
        <taxon>Opisthorchiata</taxon>
        <taxon>Opisthorchiidae</taxon>
        <taxon>Clonorchis</taxon>
    </lineage>
</organism>
<dbReference type="EMBL" id="DF142853">
    <property type="protein sequence ID" value="GAA47778.1"/>
    <property type="molecule type" value="Genomic_DNA"/>
</dbReference>
<proteinExistence type="predicted"/>
<reference evidence="1" key="1">
    <citation type="journal article" date="2011" name="Genome Biol.">
        <title>The draft genome of the carcinogenic human liver fluke Clonorchis sinensis.</title>
        <authorList>
            <person name="Wang X."/>
            <person name="Chen W."/>
            <person name="Huang Y."/>
            <person name="Sun J."/>
            <person name="Men J."/>
            <person name="Liu H."/>
            <person name="Luo F."/>
            <person name="Guo L."/>
            <person name="Lv X."/>
            <person name="Deng C."/>
            <person name="Zhou C."/>
            <person name="Fan Y."/>
            <person name="Li X."/>
            <person name="Huang L."/>
            <person name="Hu Y."/>
            <person name="Liang C."/>
            <person name="Hu X."/>
            <person name="Xu J."/>
            <person name="Yu X."/>
        </authorList>
    </citation>
    <scope>NUCLEOTIDE SEQUENCE [LARGE SCALE GENOMIC DNA]</scope>
    <source>
        <strain evidence="1">Henan</strain>
    </source>
</reference>
<keyword evidence="2" id="KW-1185">Reference proteome</keyword>
<dbReference type="Proteomes" id="UP000008909">
    <property type="component" value="Unassembled WGS sequence"/>
</dbReference>
<protein>
    <submittedName>
        <fullName evidence="1">Uncharacterized protein</fullName>
    </submittedName>
</protein>
<evidence type="ECO:0000313" key="2">
    <source>
        <dbReference type="Proteomes" id="UP000008909"/>
    </source>
</evidence>